<comment type="cofactor">
    <cofactor evidence="19">
        <name>Mg(2+)</name>
        <dbReference type="ChEBI" id="CHEBI:18420"/>
    </cofactor>
    <cofactor evidence="19">
        <name>Mn(2+)</name>
        <dbReference type="ChEBI" id="CHEBI:29035"/>
    </cofactor>
    <text evidence="19">Binds 2 magnesium or manganese ions per subunit.</text>
</comment>
<keyword evidence="12 17" id="KW-0133">Cell shape</keyword>
<evidence type="ECO:0000256" key="11">
    <source>
        <dbReference type="ARBA" id="ARBA00022842"/>
    </source>
</evidence>
<dbReference type="NCBIfam" id="TIGR01205">
    <property type="entry name" value="D_ala_D_alaTIGR"/>
    <property type="match status" value="1"/>
</dbReference>
<evidence type="ECO:0000313" key="22">
    <source>
        <dbReference type="EMBL" id="CCG19418.1"/>
    </source>
</evidence>
<keyword evidence="8 19" id="KW-0479">Metal-binding</keyword>
<comment type="subcellular location">
    <subcellularLocation>
        <location evidence="3 17">Cytoplasm</location>
    </subcellularLocation>
</comment>
<dbReference type="PROSITE" id="PS00844">
    <property type="entry name" value="DALA_DALA_LIGASE_2"/>
    <property type="match status" value="1"/>
</dbReference>
<dbReference type="GO" id="GO:0005524">
    <property type="term" value="F:ATP binding"/>
    <property type="evidence" value="ECO:0007669"/>
    <property type="project" value="UniProtKB-UniRule"/>
</dbReference>
<sequence length="314" mass="34588">MLMNKKPRVVVLYGGTSAEREVSLMSGNGVFNALVSRGYDVELFDIATQAIENLKAYDVAFIALHGRYGEDGCIQGLLELLKVPYTGPGVMSSAIGMNKIISKKIFIDEGLPTPDYRVVKSYEELKKAAVSLGYPIIVKPPQEGSTIGLMKVESDEMLESAFNESGQYDGDLLVEKCIEGRELTVAILGKQPNTKALPLVEIITPDGNYDYDQKYNRDDTKYISPAEIDPKLTEEIQDICIKAYDALECEGWSRVDVMLDGQNKPWILEINTSPGMTSHSLVPLAAKAQGMEYADICEEILKSARLKIKSVCKG</sequence>
<dbReference type="HAMAP" id="MF_00047">
    <property type="entry name" value="Dala_Dala_lig"/>
    <property type="match status" value="1"/>
</dbReference>
<evidence type="ECO:0000256" key="3">
    <source>
        <dbReference type="ARBA" id="ARBA00004496"/>
    </source>
</evidence>
<comment type="cofactor">
    <cofactor evidence="1">
        <name>Mn(2+)</name>
        <dbReference type="ChEBI" id="CHEBI:29035"/>
    </cofactor>
</comment>
<feature type="binding site" evidence="19">
    <location>
        <position position="269"/>
    </location>
    <ligand>
        <name>Mg(2+)</name>
        <dbReference type="ChEBI" id="CHEBI:18420"/>
        <label>2</label>
    </ligand>
</feature>
<evidence type="ECO:0000256" key="5">
    <source>
        <dbReference type="ARBA" id="ARBA00012216"/>
    </source>
</evidence>
<dbReference type="Gene3D" id="3.40.50.20">
    <property type="match status" value="1"/>
</dbReference>
<comment type="pathway">
    <text evidence="17">Cell wall biogenesis; peptidoglycan biosynthesis.</text>
</comment>
<dbReference type="Pfam" id="PF01820">
    <property type="entry name" value="Dala_Dala_lig_N"/>
    <property type="match status" value="1"/>
</dbReference>
<protein>
    <recommendedName>
        <fullName evidence="5 17">D-alanine--D-alanine ligase</fullName>
        <ecNumber evidence="5 17">6.3.2.4</ecNumber>
    </recommendedName>
    <alternativeName>
        <fullName evidence="17">D-Ala-D-Ala ligase</fullName>
    </alternativeName>
    <alternativeName>
        <fullName evidence="17">D-alanylalanine synthetase</fullName>
    </alternativeName>
</protein>
<dbReference type="GO" id="GO:0009252">
    <property type="term" value="P:peptidoglycan biosynthetic process"/>
    <property type="evidence" value="ECO:0007669"/>
    <property type="project" value="UniProtKB-UniRule"/>
</dbReference>
<evidence type="ECO:0000256" key="15">
    <source>
        <dbReference type="ARBA" id="ARBA00023316"/>
    </source>
</evidence>
<keyword evidence="9 20" id="KW-0547">Nucleotide-binding</keyword>
<evidence type="ECO:0000256" key="4">
    <source>
        <dbReference type="ARBA" id="ARBA00010871"/>
    </source>
</evidence>
<dbReference type="InterPro" id="IPR011127">
    <property type="entry name" value="Dala_Dala_lig_N"/>
</dbReference>
<dbReference type="InterPro" id="IPR011095">
    <property type="entry name" value="Dala_Dala_lig_C"/>
</dbReference>
<evidence type="ECO:0000256" key="10">
    <source>
        <dbReference type="ARBA" id="ARBA00022840"/>
    </source>
</evidence>
<dbReference type="AlphaFoldDB" id="I7IKQ0"/>
<proteinExistence type="inferred from homology"/>
<feature type="active site" evidence="18">
    <location>
        <position position="19"/>
    </location>
</feature>
<evidence type="ECO:0000256" key="16">
    <source>
        <dbReference type="ARBA" id="ARBA00047614"/>
    </source>
</evidence>
<feature type="binding site" evidence="19">
    <location>
        <position position="256"/>
    </location>
    <ligand>
        <name>Mg(2+)</name>
        <dbReference type="ChEBI" id="CHEBI:18420"/>
        <label>1</label>
    </ligand>
</feature>
<evidence type="ECO:0000256" key="8">
    <source>
        <dbReference type="ARBA" id="ARBA00022723"/>
    </source>
</evidence>
<evidence type="ECO:0000256" key="1">
    <source>
        <dbReference type="ARBA" id="ARBA00001936"/>
    </source>
</evidence>
<dbReference type="KEGG" id="tat:KUM_0621"/>
<evidence type="ECO:0000256" key="14">
    <source>
        <dbReference type="ARBA" id="ARBA00023211"/>
    </source>
</evidence>
<dbReference type="PANTHER" id="PTHR23132">
    <property type="entry name" value="D-ALANINE--D-ALANINE LIGASE"/>
    <property type="match status" value="1"/>
</dbReference>
<name>I7IKQ0_9BURK</name>
<comment type="catalytic activity">
    <reaction evidence="16 17">
        <text>2 D-alanine + ATP = D-alanyl-D-alanine + ADP + phosphate + H(+)</text>
        <dbReference type="Rhea" id="RHEA:11224"/>
        <dbReference type="ChEBI" id="CHEBI:15378"/>
        <dbReference type="ChEBI" id="CHEBI:30616"/>
        <dbReference type="ChEBI" id="CHEBI:43474"/>
        <dbReference type="ChEBI" id="CHEBI:57416"/>
        <dbReference type="ChEBI" id="CHEBI:57822"/>
        <dbReference type="ChEBI" id="CHEBI:456216"/>
        <dbReference type="EC" id="6.3.2.4"/>
    </reaction>
</comment>
<gene>
    <name evidence="22" type="primary">ddlB</name>
    <name evidence="17" type="synonym">ddl</name>
    <name evidence="22" type="ORF">KUM_0621</name>
</gene>
<dbReference type="Pfam" id="PF07478">
    <property type="entry name" value="Dala_Dala_lig_C"/>
    <property type="match status" value="1"/>
</dbReference>
<evidence type="ECO:0000256" key="6">
    <source>
        <dbReference type="ARBA" id="ARBA00022490"/>
    </source>
</evidence>
<dbReference type="InterPro" id="IPR011761">
    <property type="entry name" value="ATP-grasp"/>
</dbReference>
<dbReference type="EMBL" id="HE681424">
    <property type="protein sequence ID" value="CCG19418.1"/>
    <property type="molecule type" value="Genomic_DNA"/>
</dbReference>
<dbReference type="InterPro" id="IPR000291">
    <property type="entry name" value="D-Ala_lig_Van_CS"/>
</dbReference>
<feature type="active site" evidence="18">
    <location>
        <position position="280"/>
    </location>
</feature>
<dbReference type="Gene3D" id="3.30.470.20">
    <property type="entry name" value="ATP-grasp fold, B domain"/>
    <property type="match status" value="1"/>
</dbReference>
<feature type="active site" evidence="18">
    <location>
        <position position="145"/>
    </location>
</feature>
<reference evidence="22" key="1">
    <citation type="journal article" date="2012" name="Vet. Microbiol.">
        <title>Comparative genomic analyses of the Taylorellae.</title>
        <authorList>
            <person name="Hauser H."/>
            <person name="Richter D.C."/>
            <person name="van Tonder A."/>
            <person name="Clark L."/>
            <person name="Preston A."/>
        </authorList>
    </citation>
    <scope>NUCLEOTIDE SEQUENCE</scope>
    <source>
        <strain evidence="22">14/45</strain>
    </source>
</reference>
<evidence type="ECO:0000259" key="21">
    <source>
        <dbReference type="PROSITE" id="PS50975"/>
    </source>
</evidence>
<dbReference type="PROSITE" id="PS50975">
    <property type="entry name" value="ATP_GRASP"/>
    <property type="match status" value="1"/>
</dbReference>
<evidence type="ECO:0000256" key="9">
    <source>
        <dbReference type="ARBA" id="ARBA00022741"/>
    </source>
</evidence>
<evidence type="ECO:0000256" key="20">
    <source>
        <dbReference type="PROSITE-ProRule" id="PRU00409"/>
    </source>
</evidence>
<dbReference type="PROSITE" id="PS00843">
    <property type="entry name" value="DALA_DALA_LIGASE_1"/>
    <property type="match status" value="1"/>
</dbReference>
<evidence type="ECO:0000256" key="12">
    <source>
        <dbReference type="ARBA" id="ARBA00022960"/>
    </source>
</evidence>
<keyword evidence="13 17" id="KW-0573">Peptidoglycan synthesis</keyword>
<dbReference type="GO" id="GO:0005737">
    <property type="term" value="C:cytoplasm"/>
    <property type="evidence" value="ECO:0007669"/>
    <property type="project" value="UniProtKB-SubCell"/>
</dbReference>
<dbReference type="SUPFAM" id="SSF52440">
    <property type="entry name" value="PreATP-grasp domain"/>
    <property type="match status" value="1"/>
</dbReference>
<dbReference type="GO" id="GO:0008716">
    <property type="term" value="F:D-alanine-D-alanine ligase activity"/>
    <property type="evidence" value="ECO:0007669"/>
    <property type="project" value="UniProtKB-UniRule"/>
</dbReference>
<dbReference type="SMART" id="SM01209">
    <property type="entry name" value="GARS_A"/>
    <property type="match status" value="1"/>
</dbReference>
<dbReference type="PANTHER" id="PTHR23132:SF23">
    <property type="entry name" value="D-ALANINE--D-ALANINE LIGASE B"/>
    <property type="match status" value="1"/>
</dbReference>
<dbReference type="GO" id="GO:0008360">
    <property type="term" value="P:regulation of cell shape"/>
    <property type="evidence" value="ECO:0007669"/>
    <property type="project" value="UniProtKB-KW"/>
</dbReference>
<keyword evidence="15 17" id="KW-0961">Cell wall biogenesis/degradation</keyword>
<keyword evidence="10 20" id="KW-0067">ATP-binding</keyword>
<dbReference type="Gene3D" id="3.30.1490.20">
    <property type="entry name" value="ATP-grasp fold, A domain"/>
    <property type="match status" value="1"/>
</dbReference>
<evidence type="ECO:0000256" key="17">
    <source>
        <dbReference type="HAMAP-Rule" id="MF_00047"/>
    </source>
</evidence>
<feature type="domain" description="ATP-grasp" evidence="21">
    <location>
        <begin position="103"/>
        <end position="302"/>
    </location>
</feature>
<dbReference type="NCBIfam" id="NF002378">
    <property type="entry name" value="PRK01372.1"/>
    <property type="match status" value="1"/>
</dbReference>
<dbReference type="SUPFAM" id="SSF56059">
    <property type="entry name" value="Glutathione synthetase ATP-binding domain-like"/>
    <property type="match status" value="1"/>
</dbReference>
<comment type="function">
    <text evidence="2 17">Cell wall formation.</text>
</comment>
<dbReference type="FunFam" id="3.30.470.20:FF:000008">
    <property type="entry name" value="D-alanine--D-alanine ligase"/>
    <property type="match status" value="1"/>
</dbReference>
<dbReference type="EC" id="6.3.2.4" evidence="5 17"/>
<accession>I7IKQ0</accession>
<keyword evidence="7 17" id="KW-0436">Ligase</keyword>
<evidence type="ECO:0000256" key="18">
    <source>
        <dbReference type="PIRSR" id="PIRSR039102-1"/>
    </source>
</evidence>
<dbReference type="InterPro" id="IPR005905">
    <property type="entry name" value="D_ala_D_ala"/>
</dbReference>
<comment type="similarity">
    <text evidence="4 17">Belongs to the D-alanine--D-alanine ligase family.</text>
</comment>
<dbReference type="PIRSF" id="PIRSF039102">
    <property type="entry name" value="Ddl/VanB"/>
    <property type="match status" value="1"/>
</dbReference>
<keyword evidence="6 17" id="KW-0963">Cytoplasm</keyword>
<feature type="binding site" evidence="19">
    <location>
        <position position="271"/>
    </location>
    <ligand>
        <name>Mg(2+)</name>
        <dbReference type="ChEBI" id="CHEBI:18420"/>
        <label>2</label>
    </ligand>
</feature>
<evidence type="ECO:0000256" key="19">
    <source>
        <dbReference type="PIRSR" id="PIRSR039102-3"/>
    </source>
</evidence>
<keyword evidence="11 19" id="KW-0460">Magnesium</keyword>
<dbReference type="UniPathway" id="UPA00219"/>
<dbReference type="GO" id="GO:0046872">
    <property type="term" value="F:metal ion binding"/>
    <property type="evidence" value="ECO:0007669"/>
    <property type="project" value="UniProtKB-KW"/>
</dbReference>
<keyword evidence="14 19" id="KW-0464">Manganese</keyword>
<dbReference type="GO" id="GO:0071555">
    <property type="term" value="P:cell wall organization"/>
    <property type="evidence" value="ECO:0007669"/>
    <property type="project" value="UniProtKB-KW"/>
</dbReference>
<feature type="binding site" evidence="19">
    <location>
        <position position="269"/>
    </location>
    <ligand>
        <name>Mg(2+)</name>
        <dbReference type="ChEBI" id="CHEBI:18420"/>
        <label>1</label>
    </ligand>
</feature>
<dbReference type="InterPro" id="IPR016185">
    <property type="entry name" value="PreATP-grasp_dom_sf"/>
</dbReference>
<evidence type="ECO:0000256" key="2">
    <source>
        <dbReference type="ARBA" id="ARBA00003921"/>
    </source>
</evidence>
<dbReference type="HOGENOM" id="CLU_039268_1_2_4"/>
<dbReference type="InterPro" id="IPR013815">
    <property type="entry name" value="ATP_grasp_subdomain_1"/>
</dbReference>
<evidence type="ECO:0000256" key="13">
    <source>
        <dbReference type="ARBA" id="ARBA00022984"/>
    </source>
</evidence>
<evidence type="ECO:0000256" key="7">
    <source>
        <dbReference type="ARBA" id="ARBA00022598"/>
    </source>
</evidence>
<organism evidence="22">
    <name type="scientific">Taylorella asinigenitalis 14/45</name>
    <dbReference type="NCBI Taxonomy" id="1091495"/>
    <lineage>
        <taxon>Bacteria</taxon>
        <taxon>Pseudomonadati</taxon>
        <taxon>Pseudomonadota</taxon>
        <taxon>Betaproteobacteria</taxon>
        <taxon>Burkholderiales</taxon>
        <taxon>Alcaligenaceae</taxon>
        <taxon>Taylorella</taxon>
    </lineage>
</organism>